<feature type="domain" description="C2" evidence="5">
    <location>
        <begin position="1"/>
        <end position="121"/>
    </location>
</feature>
<dbReference type="InterPro" id="IPR027417">
    <property type="entry name" value="P-loop_NTPase"/>
</dbReference>
<dbReference type="Proteomes" id="UP000217199">
    <property type="component" value="Unassembled WGS sequence"/>
</dbReference>
<dbReference type="Pfam" id="PF00400">
    <property type="entry name" value="WD40"/>
    <property type="match status" value="7"/>
</dbReference>
<dbReference type="OrthoDB" id="538223at2759"/>
<feature type="repeat" description="WD" evidence="3">
    <location>
        <begin position="859"/>
        <end position="900"/>
    </location>
</feature>
<evidence type="ECO:0000313" key="6">
    <source>
        <dbReference type="EMBL" id="PAV18302.1"/>
    </source>
</evidence>
<evidence type="ECO:0000256" key="2">
    <source>
        <dbReference type="ARBA" id="ARBA00022737"/>
    </source>
</evidence>
<feature type="region of interest" description="Disordered" evidence="4">
    <location>
        <begin position="1067"/>
        <end position="1097"/>
    </location>
</feature>
<dbReference type="CDD" id="cd00030">
    <property type="entry name" value="C2"/>
    <property type="match status" value="1"/>
</dbReference>
<dbReference type="PROSITE" id="PS00678">
    <property type="entry name" value="WD_REPEATS_1"/>
    <property type="match status" value="6"/>
</dbReference>
<reference evidence="6 7" key="1">
    <citation type="journal article" date="2017" name="Mol. Ecol.">
        <title>Comparative and population genomic landscape of Phellinus noxius: A hypervariable fungus causing root rot in trees.</title>
        <authorList>
            <person name="Chung C.L."/>
            <person name="Lee T.J."/>
            <person name="Akiba M."/>
            <person name="Lee H.H."/>
            <person name="Kuo T.H."/>
            <person name="Liu D."/>
            <person name="Ke H.M."/>
            <person name="Yokoi T."/>
            <person name="Roa M.B."/>
            <person name="Lu M.J."/>
            <person name="Chang Y.Y."/>
            <person name="Ann P.J."/>
            <person name="Tsai J.N."/>
            <person name="Chen C.Y."/>
            <person name="Tzean S.S."/>
            <person name="Ota Y."/>
            <person name="Hattori T."/>
            <person name="Sahashi N."/>
            <person name="Liou R.F."/>
            <person name="Kikuchi T."/>
            <person name="Tsai I.J."/>
        </authorList>
    </citation>
    <scope>NUCLEOTIDE SEQUENCE [LARGE SCALE GENOMIC DNA]</scope>
    <source>
        <strain evidence="6 7">FFPRI411160</strain>
    </source>
</reference>
<dbReference type="PANTHER" id="PTHR19879:SF9">
    <property type="entry name" value="TRANSCRIPTION INITIATION FACTOR TFIID SUBUNIT 5"/>
    <property type="match status" value="1"/>
</dbReference>
<dbReference type="PROSITE" id="PS50294">
    <property type="entry name" value="WD_REPEATS_REGION"/>
    <property type="match status" value="7"/>
</dbReference>
<dbReference type="Pfam" id="PF24883">
    <property type="entry name" value="NPHP3_N"/>
    <property type="match status" value="1"/>
</dbReference>
<feature type="repeat" description="WD" evidence="3">
    <location>
        <begin position="902"/>
        <end position="943"/>
    </location>
</feature>
<dbReference type="InterPro" id="IPR001680">
    <property type="entry name" value="WD40_rpt"/>
</dbReference>
<dbReference type="CDD" id="cd00200">
    <property type="entry name" value="WD40"/>
    <property type="match status" value="1"/>
</dbReference>
<dbReference type="PRINTS" id="PR00320">
    <property type="entry name" value="GPROTEINBRPT"/>
</dbReference>
<feature type="compositionally biased region" description="Low complexity" evidence="4">
    <location>
        <begin position="1075"/>
        <end position="1089"/>
    </location>
</feature>
<dbReference type="PROSITE" id="PS50004">
    <property type="entry name" value="C2"/>
    <property type="match status" value="1"/>
</dbReference>
<evidence type="ECO:0000256" key="4">
    <source>
        <dbReference type="SAM" id="MobiDB-lite"/>
    </source>
</evidence>
<dbReference type="SMART" id="SM00320">
    <property type="entry name" value="WD40"/>
    <property type="match status" value="7"/>
</dbReference>
<dbReference type="InterPro" id="IPR020472">
    <property type="entry name" value="WD40_PAC1"/>
</dbReference>
<protein>
    <submittedName>
        <fullName evidence="6">WD40 domain containing protein</fullName>
    </submittedName>
</protein>
<name>A0A286UFA4_9AGAM</name>
<dbReference type="Gene3D" id="2.60.40.150">
    <property type="entry name" value="C2 domain"/>
    <property type="match status" value="1"/>
</dbReference>
<dbReference type="InterPro" id="IPR019775">
    <property type="entry name" value="WD40_repeat_CS"/>
</dbReference>
<feature type="repeat" description="WD" evidence="3">
    <location>
        <begin position="773"/>
        <end position="814"/>
    </location>
</feature>
<dbReference type="InParanoid" id="A0A286UFA4"/>
<keyword evidence="7" id="KW-1185">Reference proteome</keyword>
<feature type="repeat" description="WD" evidence="3">
    <location>
        <begin position="945"/>
        <end position="977"/>
    </location>
</feature>
<dbReference type="Gene3D" id="2.130.10.10">
    <property type="entry name" value="YVTN repeat-like/Quinoprotein amine dehydrogenase"/>
    <property type="match status" value="4"/>
</dbReference>
<dbReference type="SUPFAM" id="SSF50978">
    <property type="entry name" value="WD40 repeat-like"/>
    <property type="match status" value="1"/>
</dbReference>
<dbReference type="Pfam" id="PF00168">
    <property type="entry name" value="C2"/>
    <property type="match status" value="1"/>
</dbReference>
<dbReference type="EMBL" id="NBII01000006">
    <property type="protein sequence ID" value="PAV18302.1"/>
    <property type="molecule type" value="Genomic_DNA"/>
</dbReference>
<dbReference type="AlphaFoldDB" id="A0A286UFA4"/>
<dbReference type="InterPro" id="IPR035892">
    <property type="entry name" value="C2_domain_sf"/>
</dbReference>
<dbReference type="SUPFAM" id="SSF52540">
    <property type="entry name" value="P-loop containing nucleoside triphosphate hydrolases"/>
    <property type="match status" value="1"/>
</dbReference>
<dbReference type="SUPFAM" id="SSF49562">
    <property type="entry name" value="C2 domain (Calcium/lipid-binding domain, CaLB)"/>
    <property type="match status" value="1"/>
</dbReference>
<keyword evidence="2" id="KW-0677">Repeat</keyword>
<keyword evidence="1 3" id="KW-0853">WD repeat</keyword>
<gene>
    <name evidence="6" type="ORF">PNOK_0678800</name>
</gene>
<dbReference type="STRING" id="2282107.A0A286UFA4"/>
<evidence type="ECO:0000256" key="3">
    <source>
        <dbReference type="PROSITE-ProRule" id="PRU00221"/>
    </source>
</evidence>
<evidence type="ECO:0000256" key="1">
    <source>
        <dbReference type="ARBA" id="ARBA00022574"/>
    </source>
</evidence>
<dbReference type="InterPro" id="IPR036322">
    <property type="entry name" value="WD40_repeat_dom_sf"/>
</dbReference>
<evidence type="ECO:0000259" key="5">
    <source>
        <dbReference type="PROSITE" id="PS50004"/>
    </source>
</evidence>
<dbReference type="PANTHER" id="PTHR19879">
    <property type="entry name" value="TRANSCRIPTION INITIATION FACTOR TFIID"/>
    <property type="match status" value="1"/>
</dbReference>
<feature type="repeat" description="WD" evidence="3">
    <location>
        <begin position="988"/>
        <end position="1029"/>
    </location>
</feature>
<comment type="caution">
    <text evidence="6">The sequence shown here is derived from an EMBL/GenBank/DDBJ whole genome shotgun (WGS) entry which is preliminary data.</text>
</comment>
<dbReference type="Gene3D" id="3.40.50.300">
    <property type="entry name" value="P-loop containing nucleotide triphosphate hydrolases"/>
    <property type="match status" value="1"/>
</dbReference>
<sequence length="1154" mass="128644">MSDLVLPHVRPDYFIKVKCVELNECAWKKIGRRWGDSPNLFVEMEYGKEKARTETIKNTLSPVFPDKQIIVTPLNSNDETNLKLTIVHDSARWISITIGYLEMNLRDIRSKTIVGEAQLSITSKSDTKSTIGTITIHCEPINHGLLVSQTQKQVARSIKSSSHLLEATEDLTEFIDNQNDMYQALLTLCSKLDSFVKLMDKISEIHPYADAAWQVTRMIYSAISSQIKADAEVVDLVNDMSVTVDCILKIRDMKDKFDGLKNVVIQTLRQITECCIFVREYMGYGFFERMTLLENRQKIDEFRSVFNRLKEQLDRGIATNTALVIARMSEKIDTIFLENRLKPQAFKAPHLTECDPRAYKDVLSFITTLLMSTSNNIIWLYGPPGCGKSTISLTLAEQFNSTLRLGAYLYFDDCSCDSSSIIASIAFKLACFDSTLGKIISDYVGRHHGGLSVKTQFKEYLLDPLTEGAHVLNGLVIIILDGLDDCGYRKSLLGLLSSGHFSELPRNFRFLITSRWDKEIANSFLNFPNSVHQVFLNISDDYSSPVIELFDHMDSIFEQSNRSYNRNEYKLFSNCVPPRIYTHKSPVSQSSLRHDYGLALPELSFMNMKLKSIVLNRTSLKGLNKDILSLDILLSENISPMLRHACLSWSSTLSDAVLLGSMFEMNTTILSQFIHGKLLTWIEVMILMREFDAIGPILRQVILCLEGYDKKLAIFLQDAFDLLTKYGECVSSCAYEIYRSMLHLERGHSQVADHYRNSGVSNIWIEKVGYRPIEGHSDCVYSVSFSPDGTRIASGSGDWTVRIWDSETGKPIAGPFKGHSGEVSSVAFSPDGTRIASGSYDSTVLIWDSKSGKLVAGPFEGHSHWVHSIAFSPDGTRIVSGSSDSTVRIWDSETGKLVAGPFQGHNDQVLSVAFSPDGTRIASGSADKTILIWDSETGKPVAGPFRGHSNWVTSVAFSPDGSRIASGSADKTVMIWDSEIGKLAAGPFRGHSNWVLSIAFSPDGTRIASGSYDWTVLIWDSDSGKLVAGPFEGHSSGVLSVAFSPDGSRIVSGSSDSTVRIWDVHSDPASHREQPNSSSTNPTQTSSSQPSPPVGSSELDWTLGDDGWIKGNDEEILMWVPKQLRKYICSPEETCFGMYKEIGYSLKPHFYKER</sequence>
<organism evidence="6 7">
    <name type="scientific">Pyrrhoderma noxium</name>
    <dbReference type="NCBI Taxonomy" id="2282107"/>
    <lineage>
        <taxon>Eukaryota</taxon>
        <taxon>Fungi</taxon>
        <taxon>Dikarya</taxon>
        <taxon>Basidiomycota</taxon>
        <taxon>Agaricomycotina</taxon>
        <taxon>Agaricomycetes</taxon>
        <taxon>Hymenochaetales</taxon>
        <taxon>Hymenochaetaceae</taxon>
        <taxon>Pyrrhoderma</taxon>
    </lineage>
</organism>
<feature type="repeat" description="WD" evidence="3">
    <location>
        <begin position="816"/>
        <end position="857"/>
    </location>
</feature>
<dbReference type="InterPro" id="IPR000008">
    <property type="entry name" value="C2_dom"/>
</dbReference>
<dbReference type="InterPro" id="IPR015943">
    <property type="entry name" value="WD40/YVTN_repeat-like_dom_sf"/>
</dbReference>
<dbReference type="InterPro" id="IPR056884">
    <property type="entry name" value="NPHP3-like_N"/>
</dbReference>
<accession>A0A286UFA4</accession>
<dbReference type="PROSITE" id="PS50082">
    <property type="entry name" value="WD_REPEATS_2"/>
    <property type="match status" value="7"/>
</dbReference>
<proteinExistence type="predicted"/>
<feature type="repeat" description="WD" evidence="3">
    <location>
        <begin position="1031"/>
        <end position="1072"/>
    </location>
</feature>
<evidence type="ECO:0000313" key="7">
    <source>
        <dbReference type="Proteomes" id="UP000217199"/>
    </source>
</evidence>